<dbReference type="InterPro" id="IPR020821">
    <property type="entry name" value="ENPP1-3/EXOG-like_nuc-like"/>
</dbReference>
<keyword evidence="2" id="KW-0732">Signal</keyword>
<dbReference type="InterPro" id="IPR039015">
    <property type="entry name" value="ENDOD1"/>
</dbReference>
<dbReference type="PANTHER" id="PTHR21472:SF15">
    <property type="entry name" value="ENDONUCLEASE DOMAIN-CONTAINING 1 PROTEIN-RELATED"/>
    <property type="match status" value="1"/>
</dbReference>
<feature type="domain" description="ENPP1-3/EXOG-like endonuclease/phosphodiesterase" evidence="3">
    <location>
        <begin position="61"/>
        <end position="250"/>
    </location>
</feature>
<reference evidence="5" key="4">
    <citation type="submission" date="2025-09" db="UniProtKB">
        <authorList>
            <consortium name="Ensembl"/>
        </authorList>
    </citation>
    <scope>IDENTIFICATION</scope>
    <source>
        <strain evidence="5">HNI</strain>
    </source>
</reference>
<dbReference type="SUPFAM" id="SSF54060">
    <property type="entry name" value="His-Me finger endonucleases"/>
    <property type="match status" value="1"/>
</dbReference>
<dbReference type="InterPro" id="IPR001604">
    <property type="entry name" value="Endo_G_ENPP1-like_dom"/>
</dbReference>
<dbReference type="SMART" id="SM00892">
    <property type="entry name" value="Endonuclease_NS"/>
    <property type="match status" value="1"/>
</dbReference>
<proteinExistence type="predicted"/>
<dbReference type="SMART" id="SM00477">
    <property type="entry name" value="NUC"/>
    <property type="match status" value="1"/>
</dbReference>
<feature type="chain" id="PRO_5018109263" evidence="2">
    <location>
        <begin position="23"/>
        <end position="254"/>
    </location>
</feature>
<dbReference type="Proteomes" id="UP000265180">
    <property type="component" value="Chromosome 18"/>
</dbReference>
<dbReference type="GO" id="GO:0016787">
    <property type="term" value="F:hydrolase activity"/>
    <property type="evidence" value="ECO:0007669"/>
    <property type="project" value="InterPro"/>
</dbReference>
<dbReference type="AlphaFoldDB" id="A0A3P9LHA3"/>
<evidence type="ECO:0000259" key="4">
    <source>
        <dbReference type="SMART" id="SM00892"/>
    </source>
</evidence>
<dbReference type="Pfam" id="PF01223">
    <property type="entry name" value="Endonuclease_NS"/>
    <property type="match status" value="1"/>
</dbReference>
<reference evidence="5 6" key="2">
    <citation type="submission" date="2017-04" db="EMBL/GenBank/DDBJ databases">
        <title>CpG methylation of centromeres and impact of large insertions on vertebrate speciation.</title>
        <authorList>
            <person name="Ichikawa K."/>
            <person name="Yoshimura J."/>
            <person name="Morishita S."/>
        </authorList>
    </citation>
    <scope>NUCLEOTIDE SEQUENCE</scope>
    <source>
        <strain evidence="5 6">HNI</strain>
    </source>
</reference>
<reference evidence="5" key="3">
    <citation type="submission" date="2025-08" db="UniProtKB">
        <authorList>
            <consortium name="Ensembl"/>
        </authorList>
    </citation>
    <scope>IDENTIFICATION</scope>
    <source>
        <strain evidence="5">HNI</strain>
    </source>
</reference>
<sequence>HLFLHRAHLLLFGFSTVVRTLADCPGFFVKDTPPVIPGILEGGKILNQNRYKVICQTYENKRRFLTLYDTENKIPVFSAYRFTGAETGRPKVNWRTEPQLGNNQALDIDYVNNLGYDRGHLYPNSHAPDWDAKISTFTLTNVVPQSSSFNSGKWRTIEKETKCLMEKNCINASGKIEAFVVVLAEPGETKLNNKINIPSRMGLAFCCYNSTNKELMRGKPYWENNEPKSPVSKKRPREDLENSSPNNDHNSLLT</sequence>
<evidence type="ECO:0000313" key="6">
    <source>
        <dbReference type="Proteomes" id="UP000265180"/>
    </source>
</evidence>
<dbReference type="Ensembl" id="ENSORLT00020029407.1">
    <property type="protein sequence ID" value="ENSORLP00020020099.1"/>
    <property type="gene ID" value="ENSORLG00020021096.1"/>
</dbReference>
<evidence type="ECO:0000256" key="1">
    <source>
        <dbReference type="SAM" id="MobiDB-lite"/>
    </source>
</evidence>
<feature type="region of interest" description="Disordered" evidence="1">
    <location>
        <begin position="219"/>
        <end position="254"/>
    </location>
</feature>
<feature type="domain" description="DNA/RNA non-specific endonuclease/pyrophosphatase/phosphodiesterase" evidence="4">
    <location>
        <begin position="60"/>
        <end position="250"/>
    </location>
</feature>
<name>A0A3P9LHA3_ORYLA</name>
<dbReference type="InterPro" id="IPR044925">
    <property type="entry name" value="His-Me_finger_sf"/>
</dbReference>
<feature type="signal peptide" evidence="2">
    <location>
        <begin position="1"/>
        <end position="22"/>
    </location>
</feature>
<evidence type="ECO:0000259" key="3">
    <source>
        <dbReference type="SMART" id="SM00477"/>
    </source>
</evidence>
<dbReference type="GO" id="GO:0003676">
    <property type="term" value="F:nucleic acid binding"/>
    <property type="evidence" value="ECO:0007669"/>
    <property type="project" value="InterPro"/>
</dbReference>
<evidence type="ECO:0000256" key="2">
    <source>
        <dbReference type="SAM" id="SignalP"/>
    </source>
</evidence>
<protein>
    <submittedName>
        <fullName evidence="5">Uncharacterized protein</fullName>
    </submittedName>
</protein>
<dbReference type="InterPro" id="IPR044929">
    <property type="entry name" value="DNA/RNA_non-sp_Endonuclease_sf"/>
</dbReference>
<dbReference type="GO" id="GO:0046872">
    <property type="term" value="F:metal ion binding"/>
    <property type="evidence" value="ECO:0007669"/>
    <property type="project" value="InterPro"/>
</dbReference>
<dbReference type="Gene3D" id="3.40.570.10">
    <property type="entry name" value="Extracellular Endonuclease, subunit A"/>
    <property type="match status" value="1"/>
</dbReference>
<dbReference type="PANTHER" id="PTHR21472">
    <property type="entry name" value="ENDONUCLEASE DOMAIN-CONTAINING 1 PROTEIN ENDOD1"/>
    <property type="match status" value="1"/>
</dbReference>
<accession>A0A3P9LHA3</accession>
<organism evidence="5 6">
    <name type="scientific">Oryzias latipes</name>
    <name type="common">Japanese rice fish</name>
    <name type="synonym">Japanese killifish</name>
    <dbReference type="NCBI Taxonomy" id="8090"/>
    <lineage>
        <taxon>Eukaryota</taxon>
        <taxon>Metazoa</taxon>
        <taxon>Chordata</taxon>
        <taxon>Craniata</taxon>
        <taxon>Vertebrata</taxon>
        <taxon>Euteleostomi</taxon>
        <taxon>Actinopterygii</taxon>
        <taxon>Neopterygii</taxon>
        <taxon>Teleostei</taxon>
        <taxon>Neoteleostei</taxon>
        <taxon>Acanthomorphata</taxon>
        <taxon>Ovalentaria</taxon>
        <taxon>Atherinomorphae</taxon>
        <taxon>Beloniformes</taxon>
        <taxon>Adrianichthyidae</taxon>
        <taxon>Oryziinae</taxon>
        <taxon>Oryzias</taxon>
    </lineage>
</organism>
<feature type="compositionally biased region" description="Polar residues" evidence="1">
    <location>
        <begin position="242"/>
        <end position="254"/>
    </location>
</feature>
<reference key="1">
    <citation type="journal article" date="2007" name="Nature">
        <title>The medaka draft genome and insights into vertebrate genome evolution.</title>
        <authorList>
            <person name="Kasahara M."/>
            <person name="Naruse K."/>
            <person name="Sasaki S."/>
            <person name="Nakatani Y."/>
            <person name="Qu W."/>
            <person name="Ahsan B."/>
            <person name="Yamada T."/>
            <person name="Nagayasu Y."/>
            <person name="Doi K."/>
            <person name="Kasai Y."/>
            <person name="Jindo T."/>
            <person name="Kobayashi D."/>
            <person name="Shimada A."/>
            <person name="Toyoda A."/>
            <person name="Kuroki Y."/>
            <person name="Fujiyama A."/>
            <person name="Sasaki T."/>
            <person name="Shimizu A."/>
            <person name="Asakawa S."/>
            <person name="Shimizu N."/>
            <person name="Hashimoto S."/>
            <person name="Yang J."/>
            <person name="Lee Y."/>
            <person name="Matsushima K."/>
            <person name="Sugano S."/>
            <person name="Sakaizumi M."/>
            <person name="Narita T."/>
            <person name="Ohishi K."/>
            <person name="Haga S."/>
            <person name="Ohta F."/>
            <person name="Nomoto H."/>
            <person name="Nogata K."/>
            <person name="Morishita T."/>
            <person name="Endo T."/>
            <person name="Shin-I T."/>
            <person name="Takeda H."/>
            <person name="Morishita S."/>
            <person name="Kohara Y."/>
        </authorList>
    </citation>
    <scope>NUCLEOTIDE SEQUENCE [LARGE SCALE GENOMIC DNA]</scope>
    <source>
        <strain>Hd-rR</strain>
    </source>
</reference>
<evidence type="ECO:0000313" key="5">
    <source>
        <dbReference type="Ensembl" id="ENSORLP00020020099.1"/>
    </source>
</evidence>